<dbReference type="KEGG" id="hadh:FRZ61_44690"/>
<dbReference type="AlphaFoldDB" id="A0A5J6N3P6"/>
<sequence>MASDSGQMIYRRRSRIETVNAILKGRGLDVIRVRSMAKVTCIVLLQVLAHNLWCAHRLRTATP</sequence>
<dbReference type="Proteomes" id="UP000325797">
    <property type="component" value="Chromosome"/>
</dbReference>
<dbReference type="Pfam" id="PF01609">
    <property type="entry name" value="DDE_Tnp_1"/>
    <property type="match status" value="1"/>
</dbReference>
<accession>A0A5J6N3P6</accession>
<evidence type="ECO:0000259" key="1">
    <source>
        <dbReference type="Pfam" id="PF01609"/>
    </source>
</evidence>
<protein>
    <recommendedName>
        <fullName evidence="1">Transposase IS4-like domain-containing protein</fullName>
    </recommendedName>
</protein>
<keyword evidence="3" id="KW-1185">Reference proteome</keyword>
<name>A0A5J6N3P6_9PROT</name>
<evidence type="ECO:0000313" key="3">
    <source>
        <dbReference type="Proteomes" id="UP000325797"/>
    </source>
</evidence>
<proteinExistence type="predicted"/>
<dbReference type="InterPro" id="IPR002559">
    <property type="entry name" value="Transposase_11"/>
</dbReference>
<gene>
    <name evidence="2" type="ORF">FRZ61_44690</name>
</gene>
<evidence type="ECO:0000313" key="2">
    <source>
        <dbReference type="EMBL" id="QEX24528.1"/>
    </source>
</evidence>
<reference evidence="2 3" key="1">
    <citation type="submission" date="2019-08" db="EMBL/GenBank/DDBJ databases">
        <title>Hyperibacter terrae gen. nov., sp. nov. and Hyperibacter viscosus sp. nov., two new members in the family Rhodospirillaceae isolated from the rhizosphere of Hypericum perforatum.</title>
        <authorList>
            <person name="Noviana Z."/>
        </authorList>
    </citation>
    <scope>NUCLEOTIDE SEQUENCE [LARGE SCALE GENOMIC DNA]</scope>
    <source>
        <strain evidence="2 3">R5959</strain>
    </source>
</reference>
<organism evidence="2 3">
    <name type="scientific">Hypericibacter adhaerens</name>
    <dbReference type="NCBI Taxonomy" id="2602016"/>
    <lineage>
        <taxon>Bacteria</taxon>
        <taxon>Pseudomonadati</taxon>
        <taxon>Pseudomonadota</taxon>
        <taxon>Alphaproteobacteria</taxon>
        <taxon>Rhodospirillales</taxon>
        <taxon>Dongiaceae</taxon>
        <taxon>Hypericibacter</taxon>
    </lineage>
</organism>
<feature type="domain" description="Transposase IS4-like" evidence="1">
    <location>
        <begin position="7"/>
        <end position="52"/>
    </location>
</feature>
<dbReference type="EMBL" id="CP042582">
    <property type="protein sequence ID" value="QEX24528.1"/>
    <property type="molecule type" value="Genomic_DNA"/>
</dbReference>